<keyword evidence="2" id="KW-1133">Transmembrane helix</keyword>
<feature type="region of interest" description="Disordered" evidence="1">
    <location>
        <begin position="1"/>
        <end position="60"/>
    </location>
</feature>
<protein>
    <submittedName>
        <fullName evidence="3">Uncharacterized protein</fullName>
    </submittedName>
</protein>
<feature type="compositionally biased region" description="Gly residues" evidence="1">
    <location>
        <begin position="99"/>
        <end position="125"/>
    </location>
</feature>
<reference evidence="4" key="1">
    <citation type="submission" date="2016-10" db="EMBL/GenBank/DDBJ databases">
        <authorList>
            <person name="Varghese N."/>
            <person name="Submissions S."/>
        </authorList>
    </citation>
    <scope>NUCLEOTIDE SEQUENCE [LARGE SCALE GENOMIC DNA]</scope>
    <source>
        <strain evidence="4">CGMCC 1.6963</strain>
    </source>
</reference>
<dbReference type="AlphaFoldDB" id="A0A1H9WP75"/>
<evidence type="ECO:0000256" key="2">
    <source>
        <dbReference type="SAM" id="Phobius"/>
    </source>
</evidence>
<gene>
    <name evidence="3" type="ORF">SAMN05216199_3062</name>
</gene>
<accession>A0A1H9WP75</accession>
<dbReference type="EMBL" id="FOHB01000005">
    <property type="protein sequence ID" value="SES35497.1"/>
    <property type="molecule type" value="Genomic_DNA"/>
</dbReference>
<feature type="compositionally biased region" description="Low complexity" evidence="1">
    <location>
        <begin position="43"/>
        <end position="60"/>
    </location>
</feature>
<dbReference type="RefSeq" id="WP_091759812.1">
    <property type="nucleotide sequence ID" value="NZ_FOHB01000005.1"/>
</dbReference>
<feature type="compositionally biased region" description="Acidic residues" evidence="1">
    <location>
        <begin position="146"/>
        <end position="158"/>
    </location>
</feature>
<keyword evidence="2" id="KW-0812">Transmembrane</keyword>
<keyword evidence="4" id="KW-1185">Reference proteome</keyword>
<evidence type="ECO:0000256" key="1">
    <source>
        <dbReference type="SAM" id="MobiDB-lite"/>
    </source>
</evidence>
<feature type="compositionally biased region" description="Polar residues" evidence="1">
    <location>
        <begin position="22"/>
        <end position="31"/>
    </location>
</feature>
<feature type="region of interest" description="Disordered" evidence="1">
    <location>
        <begin position="91"/>
        <end position="158"/>
    </location>
</feature>
<proteinExistence type="predicted"/>
<evidence type="ECO:0000313" key="3">
    <source>
        <dbReference type="EMBL" id="SES35497.1"/>
    </source>
</evidence>
<name>A0A1H9WP75_9MICO</name>
<feature type="transmembrane region" description="Helical" evidence="2">
    <location>
        <begin position="68"/>
        <end position="91"/>
    </location>
</feature>
<keyword evidence="2" id="KW-0472">Membrane</keyword>
<dbReference type="Proteomes" id="UP000199019">
    <property type="component" value="Unassembled WGS sequence"/>
</dbReference>
<evidence type="ECO:0000313" key="4">
    <source>
        <dbReference type="Proteomes" id="UP000199019"/>
    </source>
</evidence>
<dbReference type="STRING" id="587636.SAMN05216199_3062"/>
<organism evidence="3 4">
    <name type="scientific">Pedococcus cremeus</name>
    <dbReference type="NCBI Taxonomy" id="587636"/>
    <lineage>
        <taxon>Bacteria</taxon>
        <taxon>Bacillati</taxon>
        <taxon>Actinomycetota</taxon>
        <taxon>Actinomycetes</taxon>
        <taxon>Micrococcales</taxon>
        <taxon>Intrasporangiaceae</taxon>
        <taxon>Pedococcus</taxon>
    </lineage>
</organism>
<sequence length="158" mass="15414">MDNDQRSTPPGPDETAEIPWARTTTLPTVDPQSRPAVPGHAEGVPAGSAPPGSAPAVAPPVWSGRKTAIAAALAIGFASVGAVAASAVLPAGSSQTDQGGRGFPGGGQLPGGGRFPGQNGQGQQGQQGQLNQQGVPGGQVPGVPGDDGDDHDDDATTT</sequence>